<comment type="caution">
    <text evidence="2">The sequence shown here is derived from an EMBL/GenBank/DDBJ whole genome shotgun (WGS) entry which is preliminary data.</text>
</comment>
<sequence length="81" mass="9529">MDKEHDIKITLPHMENPKNKDLKNGLKEILEKEQAKGNISFSMNLIRKCDFCQRHLKEEDKFISLPQENGDILDKCSECQR</sequence>
<name>A0A0F9KQV7_9ZZZZ</name>
<proteinExistence type="predicted"/>
<feature type="region of interest" description="Disordered" evidence="1">
    <location>
        <begin position="1"/>
        <end position="20"/>
    </location>
</feature>
<evidence type="ECO:0000313" key="2">
    <source>
        <dbReference type="EMBL" id="KKM84223.1"/>
    </source>
</evidence>
<accession>A0A0F9KQV7</accession>
<dbReference type="EMBL" id="LAZR01007600">
    <property type="protein sequence ID" value="KKM84223.1"/>
    <property type="molecule type" value="Genomic_DNA"/>
</dbReference>
<reference evidence="2" key="1">
    <citation type="journal article" date="2015" name="Nature">
        <title>Complex archaea that bridge the gap between prokaryotes and eukaryotes.</title>
        <authorList>
            <person name="Spang A."/>
            <person name="Saw J.H."/>
            <person name="Jorgensen S.L."/>
            <person name="Zaremba-Niedzwiedzka K."/>
            <person name="Martijn J."/>
            <person name="Lind A.E."/>
            <person name="van Eijk R."/>
            <person name="Schleper C."/>
            <person name="Guy L."/>
            <person name="Ettema T.J."/>
        </authorList>
    </citation>
    <scope>NUCLEOTIDE SEQUENCE</scope>
</reference>
<dbReference type="AlphaFoldDB" id="A0A0F9KQV7"/>
<evidence type="ECO:0000256" key="1">
    <source>
        <dbReference type="SAM" id="MobiDB-lite"/>
    </source>
</evidence>
<organism evidence="2">
    <name type="scientific">marine sediment metagenome</name>
    <dbReference type="NCBI Taxonomy" id="412755"/>
    <lineage>
        <taxon>unclassified sequences</taxon>
        <taxon>metagenomes</taxon>
        <taxon>ecological metagenomes</taxon>
    </lineage>
</organism>
<protein>
    <submittedName>
        <fullName evidence="2">Uncharacterized protein</fullName>
    </submittedName>
</protein>
<gene>
    <name evidence="2" type="ORF">LCGC14_1301510</name>
</gene>